<dbReference type="InterPro" id="IPR026082">
    <property type="entry name" value="ABCA"/>
</dbReference>
<feature type="signal peptide" evidence="1">
    <location>
        <begin position="1"/>
        <end position="22"/>
    </location>
</feature>
<keyword evidence="1" id="KW-0732">Signal</keyword>
<feature type="domain" description="ATPase AAA-type core" evidence="2">
    <location>
        <begin position="4"/>
        <end position="60"/>
    </location>
</feature>
<dbReference type="PANTHER" id="PTHR19229">
    <property type="entry name" value="ATP-BINDING CASSETTE TRANSPORTER SUBFAMILY A ABCA"/>
    <property type="match status" value="1"/>
</dbReference>
<dbReference type="GO" id="GO:0016020">
    <property type="term" value="C:membrane"/>
    <property type="evidence" value="ECO:0007669"/>
    <property type="project" value="InterPro"/>
</dbReference>
<reference evidence="4" key="1">
    <citation type="submission" date="2022-11" db="UniProtKB">
        <authorList>
            <consortium name="WormBaseParasite"/>
        </authorList>
    </citation>
    <scope>IDENTIFICATION</scope>
</reference>
<keyword evidence="3" id="KW-1185">Reference proteome</keyword>
<dbReference type="GO" id="GO:0005319">
    <property type="term" value="F:lipid transporter activity"/>
    <property type="evidence" value="ECO:0007669"/>
    <property type="project" value="TreeGrafter"/>
</dbReference>
<dbReference type="GO" id="GO:0140359">
    <property type="term" value="F:ABC-type transporter activity"/>
    <property type="evidence" value="ECO:0007669"/>
    <property type="project" value="InterPro"/>
</dbReference>
<feature type="chain" id="PRO_5036834984" evidence="1">
    <location>
        <begin position="23"/>
        <end position="144"/>
    </location>
</feature>
<dbReference type="GO" id="GO:0005524">
    <property type="term" value="F:ATP binding"/>
    <property type="evidence" value="ECO:0007669"/>
    <property type="project" value="InterPro"/>
</dbReference>
<evidence type="ECO:0000259" key="2">
    <source>
        <dbReference type="Pfam" id="PF13304"/>
    </source>
</evidence>
<dbReference type="Proteomes" id="UP000887578">
    <property type="component" value="Unplaced"/>
</dbReference>
<dbReference type="PANTHER" id="PTHR19229:SF250">
    <property type="entry name" value="ABC TRANSPORTER DOMAIN-CONTAINING PROTEIN-RELATED"/>
    <property type="match status" value="1"/>
</dbReference>
<evidence type="ECO:0000313" key="3">
    <source>
        <dbReference type="Proteomes" id="UP000887578"/>
    </source>
</evidence>
<dbReference type="InterPro" id="IPR003959">
    <property type="entry name" value="ATPase_AAA_core"/>
</dbReference>
<dbReference type="WBParaSite" id="PDA_v2.g28352.t1">
    <property type="protein sequence ID" value="PDA_v2.g28352.t1"/>
    <property type="gene ID" value="PDA_v2.g28352"/>
</dbReference>
<dbReference type="SUPFAM" id="SSF52540">
    <property type="entry name" value="P-loop containing nucleoside triphosphate hydrolases"/>
    <property type="match status" value="1"/>
</dbReference>
<dbReference type="AlphaFoldDB" id="A0A914QAY4"/>
<proteinExistence type="predicted"/>
<dbReference type="Gene3D" id="3.40.50.300">
    <property type="entry name" value="P-loop containing nucleotide triphosphate hydrolases"/>
    <property type="match status" value="1"/>
</dbReference>
<dbReference type="GO" id="GO:0016887">
    <property type="term" value="F:ATP hydrolysis activity"/>
    <property type="evidence" value="ECO:0007669"/>
    <property type="project" value="InterPro"/>
</dbReference>
<dbReference type="InterPro" id="IPR027417">
    <property type="entry name" value="P-loop_NTPase"/>
</dbReference>
<protein>
    <submittedName>
        <fullName evidence="4">ATPase AAA-type core domain-containing protein</fullName>
    </submittedName>
</protein>
<evidence type="ECO:0000256" key="1">
    <source>
        <dbReference type="SAM" id="SignalP"/>
    </source>
</evidence>
<evidence type="ECO:0000313" key="4">
    <source>
        <dbReference type="WBParaSite" id="PDA_v2.g28352.t1"/>
    </source>
</evidence>
<accession>A0A914QAY4</accession>
<sequence>MLKKTFFFFAIALVADPPVILLDEPSAGVDISSQEFLWKFINQMRQSGRTIILTSHSMEECEALCSRTAIMVDGQFGAIGSIQHLKERFGKGYTLTIKVGKPEDLETAKDFIHSQIPYFSFLLERFFNDSNRKNDNDFILLVSL</sequence>
<organism evidence="3 4">
    <name type="scientific">Panagrolaimus davidi</name>
    <dbReference type="NCBI Taxonomy" id="227884"/>
    <lineage>
        <taxon>Eukaryota</taxon>
        <taxon>Metazoa</taxon>
        <taxon>Ecdysozoa</taxon>
        <taxon>Nematoda</taxon>
        <taxon>Chromadorea</taxon>
        <taxon>Rhabditida</taxon>
        <taxon>Tylenchina</taxon>
        <taxon>Panagrolaimomorpha</taxon>
        <taxon>Panagrolaimoidea</taxon>
        <taxon>Panagrolaimidae</taxon>
        <taxon>Panagrolaimus</taxon>
    </lineage>
</organism>
<dbReference type="Pfam" id="PF13304">
    <property type="entry name" value="AAA_21"/>
    <property type="match status" value="1"/>
</dbReference>
<name>A0A914QAY4_9BILA</name>